<reference evidence="1" key="1">
    <citation type="journal article" date="2014" name="Int. J. Syst. Evol. Microbiol.">
        <title>Complete genome sequence of Corynebacterium casei LMG S-19264T (=DSM 44701T), isolated from a smear-ripened cheese.</title>
        <authorList>
            <consortium name="US DOE Joint Genome Institute (JGI-PGF)"/>
            <person name="Walter F."/>
            <person name="Albersmeier A."/>
            <person name="Kalinowski J."/>
            <person name="Ruckert C."/>
        </authorList>
    </citation>
    <scope>NUCLEOTIDE SEQUENCE</scope>
    <source>
        <strain evidence="1">CGMCC 4.7306</strain>
    </source>
</reference>
<keyword evidence="2" id="KW-1185">Reference proteome</keyword>
<evidence type="ECO:0000313" key="2">
    <source>
        <dbReference type="Proteomes" id="UP000613840"/>
    </source>
</evidence>
<accession>A0A917RZ48</accession>
<dbReference type="AlphaFoldDB" id="A0A917RZ48"/>
<protein>
    <submittedName>
        <fullName evidence="1">Uncharacterized protein</fullName>
    </submittedName>
</protein>
<comment type="caution">
    <text evidence="1">The sequence shown here is derived from an EMBL/GenBank/DDBJ whole genome shotgun (WGS) entry which is preliminary data.</text>
</comment>
<sequence length="92" mass="10012">MSNHTATVMRDGELWIIEVVDLESVTQARVLGDAELAARELIAVSTGSALEDVTVDLEVLVLGVSRLTERLDKIRNEREHAAALEADAADEK</sequence>
<dbReference type="EMBL" id="BMMZ01000001">
    <property type="protein sequence ID" value="GGL46104.1"/>
    <property type="molecule type" value="Genomic_DNA"/>
</dbReference>
<dbReference type="Proteomes" id="UP000613840">
    <property type="component" value="Unassembled WGS sequence"/>
</dbReference>
<evidence type="ECO:0000313" key="1">
    <source>
        <dbReference type="EMBL" id="GGL46104.1"/>
    </source>
</evidence>
<organism evidence="1 2">
    <name type="scientific">Microlunatus endophyticus</name>
    <dbReference type="NCBI Taxonomy" id="1716077"/>
    <lineage>
        <taxon>Bacteria</taxon>
        <taxon>Bacillati</taxon>
        <taxon>Actinomycetota</taxon>
        <taxon>Actinomycetes</taxon>
        <taxon>Propionibacteriales</taxon>
        <taxon>Propionibacteriaceae</taxon>
        <taxon>Microlunatus</taxon>
    </lineage>
</organism>
<reference evidence="1" key="2">
    <citation type="submission" date="2020-09" db="EMBL/GenBank/DDBJ databases">
        <authorList>
            <person name="Sun Q."/>
            <person name="Zhou Y."/>
        </authorList>
    </citation>
    <scope>NUCLEOTIDE SEQUENCE</scope>
    <source>
        <strain evidence="1">CGMCC 4.7306</strain>
    </source>
</reference>
<proteinExistence type="predicted"/>
<dbReference type="RefSeq" id="WP_188893142.1">
    <property type="nucleotide sequence ID" value="NZ_BMMZ01000001.1"/>
</dbReference>
<gene>
    <name evidence="1" type="ORF">GCM10011575_00070</name>
</gene>
<name>A0A917RZ48_9ACTN</name>